<reference evidence="2 3" key="1">
    <citation type="journal article" date="2008" name="Proc. Natl. Acad. Sci. U.S.A.">
        <title>Niche adaptation and genome expansion in the chlorophyll d-producing cyanobacterium Acaryochloris marina.</title>
        <authorList>
            <person name="Swingley W.D."/>
            <person name="Chen M."/>
            <person name="Cheung P.C."/>
            <person name="Conrad A.L."/>
            <person name="Dejesa L.C."/>
            <person name="Hao J."/>
            <person name="Honchak B.M."/>
            <person name="Karbach L.E."/>
            <person name="Kurdoglu A."/>
            <person name="Lahiri S."/>
            <person name="Mastrian S.D."/>
            <person name="Miyashita H."/>
            <person name="Page L."/>
            <person name="Ramakrishna P."/>
            <person name="Satoh S."/>
            <person name="Sattley W.M."/>
            <person name="Shimada Y."/>
            <person name="Taylor H.L."/>
            <person name="Tomo T."/>
            <person name="Tsuchiya T."/>
            <person name="Wang Z.T."/>
            <person name="Raymond J."/>
            <person name="Mimuro M."/>
            <person name="Blankenship R.E."/>
            <person name="Touchman J.W."/>
        </authorList>
    </citation>
    <scope>NUCLEOTIDE SEQUENCE [LARGE SCALE GENOMIC DNA]</scope>
    <source>
        <strain evidence="3">MBIC 11017</strain>
    </source>
</reference>
<dbReference type="STRING" id="329726.AM1_4058"/>
<dbReference type="InterPro" id="IPR047813">
    <property type="entry name" value="HmpF"/>
</dbReference>
<organism evidence="2 3">
    <name type="scientific">Acaryochloris marina (strain MBIC 11017)</name>
    <dbReference type="NCBI Taxonomy" id="329726"/>
    <lineage>
        <taxon>Bacteria</taxon>
        <taxon>Bacillati</taxon>
        <taxon>Cyanobacteriota</taxon>
        <taxon>Cyanophyceae</taxon>
        <taxon>Acaryochloridales</taxon>
        <taxon>Acaryochloridaceae</taxon>
        <taxon>Acaryochloris</taxon>
    </lineage>
</organism>
<dbReference type="NCBIfam" id="NF038350">
    <property type="entry name" value="taxis_HmpF"/>
    <property type="match status" value="1"/>
</dbReference>
<dbReference type="HOGENOM" id="CLU_465186_0_0_3"/>
<feature type="coiled-coil region" evidence="1">
    <location>
        <begin position="435"/>
        <end position="501"/>
    </location>
</feature>
<proteinExistence type="predicted"/>
<accession>B0CAH3</accession>
<evidence type="ECO:0000313" key="3">
    <source>
        <dbReference type="Proteomes" id="UP000000268"/>
    </source>
</evidence>
<dbReference type="AlphaFoldDB" id="B0CAH3"/>
<protein>
    <submittedName>
        <fullName evidence="2">Uncharacterized protein</fullName>
    </submittedName>
</protein>
<evidence type="ECO:0000313" key="2">
    <source>
        <dbReference type="EMBL" id="ABW29039.1"/>
    </source>
</evidence>
<evidence type="ECO:0000256" key="1">
    <source>
        <dbReference type="SAM" id="Coils"/>
    </source>
</evidence>
<keyword evidence="1" id="KW-0175">Coiled coil</keyword>
<dbReference type="eggNOG" id="COG1196">
    <property type="taxonomic scope" value="Bacteria"/>
</dbReference>
<dbReference type="KEGG" id="amr:AM1_4058"/>
<name>B0CAH3_ACAM1</name>
<dbReference type="EMBL" id="CP000828">
    <property type="protein sequence ID" value="ABW29039.1"/>
    <property type="molecule type" value="Genomic_DNA"/>
</dbReference>
<feature type="coiled-coil region" evidence="1">
    <location>
        <begin position="117"/>
        <end position="154"/>
    </location>
</feature>
<gene>
    <name evidence="2" type="ordered locus">AM1_4058</name>
</gene>
<sequence length="551" mass="63631">MLYLAEVHKKTGFMGAKTELKLLAQKQSEHNWSPISGEEMLQADAANDYNAGVLVLVEMDGNQQLKSIQDATRQLVGILKSFSRMREKFKTQEEEIEGWKQSLIYQSQELTRREVDMEARAEEIQEWDAESQKIEQQRQEFEATRTQILQLKEQMELDRQQLEEGWGRLQNAQNEAQAGLSDEQVRQIEQLLEQLDQSLVNGTSNPDHALASFNQHPQIQEAWQNLDQDRSHAQQQQATLDQQQSELQAAWREWQQTEDSLAQTKLELKVQEQSFTLKEEQKRWLSEQLQAQGSLYETLTQMQGAAGEQADVHKLRDMPLEELEATVEKLNTELVKLSSFVNDQEEELKYQQEAIDELEAKIQNASEYDQLSLTGELEDERQHFRLLDETLEGQRKTLQEREAILYFHQDILYQRKRSQQNKFHQSATLDLAPLVDLAKAEQEKQQQALEKLNQELGDLEASLQVTRNTIEATSAEQDNKRNALKQQEQELENQKTVLAELWGKVKTSESLLQPIQDVVESLKGQEGQQDNPAFSTLNELKQVFMAIGQGS</sequence>
<keyword evidence="3" id="KW-1185">Reference proteome</keyword>
<dbReference type="RefSeq" id="WP_012164390.1">
    <property type="nucleotide sequence ID" value="NC_009925.1"/>
</dbReference>
<feature type="coiled-coil region" evidence="1">
    <location>
        <begin position="320"/>
        <end position="368"/>
    </location>
</feature>
<dbReference type="Proteomes" id="UP000000268">
    <property type="component" value="Chromosome"/>
</dbReference>